<evidence type="ECO:0008006" key="3">
    <source>
        <dbReference type="Google" id="ProtNLM"/>
    </source>
</evidence>
<evidence type="ECO:0000313" key="2">
    <source>
        <dbReference type="Proteomes" id="UP000242188"/>
    </source>
</evidence>
<name>A0A210R3B0_MIZYE</name>
<reference evidence="1 2" key="1">
    <citation type="journal article" date="2017" name="Nat. Ecol. Evol.">
        <title>Scallop genome provides insights into evolution of bilaterian karyotype and development.</title>
        <authorList>
            <person name="Wang S."/>
            <person name="Zhang J."/>
            <person name="Jiao W."/>
            <person name="Li J."/>
            <person name="Xun X."/>
            <person name="Sun Y."/>
            <person name="Guo X."/>
            <person name="Huan P."/>
            <person name="Dong B."/>
            <person name="Zhang L."/>
            <person name="Hu X."/>
            <person name="Sun X."/>
            <person name="Wang J."/>
            <person name="Zhao C."/>
            <person name="Wang Y."/>
            <person name="Wang D."/>
            <person name="Huang X."/>
            <person name="Wang R."/>
            <person name="Lv J."/>
            <person name="Li Y."/>
            <person name="Zhang Z."/>
            <person name="Liu B."/>
            <person name="Lu W."/>
            <person name="Hui Y."/>
            <person name="Liang J."/>
            <person name="Zhou Z."/>
            <person name="Hou R."/>
            <person name="Li X."/>
            <person name="Liu Y."/>
            <person name="Li H."/>
            <person name="Ning X."/>
            <person name="Lin Y."/>
            <person name="Zhao L."/>
            <person name="Xing Q."/>
            <person name="Dou J."/>
            <person name="Li Y."/>
            <person name="Mao J."/>
            <person name="Guo H."/>
            <person name="Dou H."/>
            <person name="Li T."/>
            <person name="Mu C."/>
            <person name="Jiang W."/>
            <person name="Fu Q."/>
            <person name="Fu X."/>
            <person name="Miao Y."/>
            <person name="Liu J."/>
            <person name="Yu Q."/>
            <person name="Li R."/>
            <person name="Liao H."/>
            <person name="Li X."/>
            <person name="Kong Y."/>
            <person name="Jiang Z."/>
            <person name="Chourrout D."/>
            <person name="Li R."/>
            <person name="Bao Z."/>
        </authorList>
    </citation>
    <scope>NUCLEOTIDE SEQUENCE [LARGE SCALE GENOMIC DNA]</scope>
    <source>
        <strain evidence="1 2">PY_sf001</strain>
    </source>
</reference>
<organism evidence="1 2">
    <name type="scientific">Mizuhopecten yessoensis</name>
    <name type="common">Japanese scallop</name>
    <name type="synonym">Patinopecten yessoensis</name>
    <dbReference type="NCBI Taxonomy" id="6573"/>
    <lineage>
        <taxon>Eukaryota</taxon>
        <taxon>Metazoa</taxon>
        <taxon>Spiralia</taxon>
        <taxon>Lophotrochozoa</taxon>
        <taxon>Mollusca</taxon>
        <taxon>Bivalvia</taxon>
        <taxon>Autobranchia</taxon>
        <taxon>Pteriomorphia</taxon>
        <taxon>Pectinida</taxon>
        <taxon>Pectinoidea</taxon>
        <taxon>Pectinidae</taxon>
        <taxon>Mizuhopecten</taxon>
    </lineage>
</organism>
<dbReference type="Proteomes" id="UP000242188">
    <property type="component" value="Unassembled WGS sequence"/>
</dbReference>
<proteinExistence type="predicted"/>
<gene>
    <name evidence="1" type="ORF">KP79_PYT19547</name>
</gene>
<dbReference type="AlphaFoldDB" id="A0A210R3B0"/>
<keyword evidence="2" id="KW-1185">Reference proteome</keyword>
<protein>
    <recommendedName>
        <fullName evidence="3">Cysteine-rich transmembrane CYSTM domain-containing protein</fullName>
    </recommendedName>
</protein>
<sequence>MSQPTAPPYAQYPPAYSILSIPDQRSHINQDRCRNSHRIYQTTSDIGYTRPQQAIYPSNRMIHPGYFHGNQPLPGQATSYPPRHGNEPIFRRTTIEKEESGRVDNVDVCIMAVLAAVCCCFLCSNLED</sequence>
<dbReference type="EMBL" id="NEDP02000657">
    <property type="protein sequence ID" value="OWF55498.1"/>
    <property type="molecule type" value="Genomic_DNA"/>
</dbReference>
<accession>A0A210R3B0</accession>
<comment type="caution">
    <text evidence="1">The sequence shown here is derived from an EMBL/GenBank/DDBJ whole genome shotgun (WGS) entry which is preliminary data.</text>
</comment>
<evidence type="ECO:0000313" key="1">
    <source>
        <dbReference type="EMBL" id="OWF55498.1"/>
    </source>
</evidence>